<evidence type="ECO:0000313" key="1">
    <source>
        <dbReference type="EMBL" id="PTV92958.1"/>
    </source>
</evidence>
<dbReference type="InterPro" id="IPR005368">
    <property type="entry name" value="UPF0175"/>
</dbReference>
<dbReference type="OrthoDB" id="9812340at2"/>
<comment type="caution">
    <text evidence="1">The sequence shown here is derived from an EMBL/GenBank/DDBJ whole genome shotgun (WGS) entry which is preliminary data.</text>
</comment>
<dbReference type="InterPro" id="IPR022453">
    <property type="entry name" value="Znf_MqsA-type"/>
</dbReference>
<dbReference type="AlphaFoldDB" id="A0A2T5RF65"/>
<dbReference type="Gene3D" id="3.10.20.860">
    <property type="match status" value="1"/>
</dbReference>
<dbReference type="CDD" id="cd12870">
    <property type="entry name" value="MqsA"/>
    <property type="match status" value="1"/>
</dbReference>
<sequence>MSIKKEIELPEEILLSLHLAEDEVIKEMKRTLAVKCFKERKLSIGQSAEFAEMTEEDFIKYLGSQNISIFNMDDLDELKKDLGNCSICKGNLEIGNINHIADLDNFIIIIKNVPAFVCKQCGEYYLEHNVALEIEKIIDNYRENTAEVIIINYFDVVV</sequence>
<dbReference type="EMBL" id="SNXX01000063">
    <property type="protein sequence ID" value="TDP79501.1"/>
    <property type="molecule type" value="Genomic_DNA"/>
</dbReference>
<name>A0A2T5RF65_9FIRM</name>
<protein>
    <submittedName>
        <fullName evidence="1">YgiT-type zinc finger domain-containing protein</fullName>
    </submittedName>
</protein>
<dbReference type="Proteomes" id="UP000244089">
    <property type="component" value="Unassembled WGS sequence"/>
</dbReference>
<dbReference type="Pfam" id="PF03683">
    <property type="entry name" value="UPF0175"/>
    <property type="match status" value="1"/>
</dbReference>
<dbReference type="EMBL" id="QAXS01000061">
    <property type="protein sequence ID" value="PTV92958.1"/>
    <property type="molecule type" value="Genomic_DNA"/>
</dbReference>
<evidence type="ECO:0000313" key="4">
    <source>
        <dbReference type="Proteomes" id="UP000295176"/>
    </source>
</evidence>
<proteinExistence type="predicted"/>
<gene>
    <name evidence="2" type="ORF">C7957_1632</name>
    <name evidence="1" type="ORF">C8C76_16110</name>
</gene>
<accession>A0A2T5RF65</accession>
<dbReference type="Proteomes" id="UP000295176">
    <property type="component" value="Unassembled WGS sequence"/>
</dbReference>
<reference evidence="1 3" key="1">
    <citation type="submission" date="2018-04" db="EMBL/GenBank/DDBJ databases">
        <title>Subsurface microbial communities from deep shales in Ohio and West Virginia, USA.</title>
        <authorList>
            <person name="Wrighton K."/>
        </authorList>
    </citation>
    <scope>NUCLEOTIDE SEQUENCE [LARGE SCALE GENOMIC DNA]</scope>
    <source>
        <strain evidence="2 4">MSL 7</strain>
        <strain evidence="1 3">WC1</strain>
    </source>
</reference>
<dbReference type="RefSeq" id="WP_108142897.1">
    <property type="nucleotide sequence ID" value="NZ_QAXS01000061.1"/>
</dbReference>
<dbReference type="NCBIfam" id="TIGR03831">
    <property type="entry name" value="YgiT_finger"/>
    <property type="match status" value="1"/>
</dbReference>
<evidence type="ECO:0000313" key="3">
    <source>
        <dbReference type="Proteomes" id="UP000244089"/>
    </source>
</evidence>
<organism evidence="1 3">
    <name type="scientific">Halanaerobium saccharolyticum</name>
    <dbReference type="NCBI Taxonomy" id="43595"/>
    <lineage>
        <taxon>Bacteria</taxon>
        <taxon>Bacillati</taxon>
        <taxon>Bacillota</taxon>
        <taxon>Clostridia</taxon>
        <taxon>Halanaerobiales</taxon>
        <taxon>Halanaerobiaceae</taxon>
        <taxon>Halanaerobium</taxon>
    </lineage>
</organism>
<evidence type="ECO:0000313" key="2">
    <source>
        <dbReference type="EMBL" id="TDP79501.1"/>
    </source>
</evidence>